<name>A0A452ZTP0_AEGTS</name>
<evidence type="ECO:0000256" key="1">
    <source>
        <dbReference type="SAM" id="MobiDB-lite"/>
    </source>
</evidence>
<protein>
    <recommendedName>
        <fullName evidence="4">Syntaxin N-terminal domain-containing protein</fullName>
    </recommendedName>
</protein>
<sequence>MTVIDILTRVDAICQKYDKYDAEKLNGANVAGEDPFARLYGSVDAEISQCVEKAEAARQEKNRATVVALNAEIRRAKAKLLEEDLPKLQRLALKKVKGLTKEELATRSDLVAALPDRIQSIPDGSSSATKKNGGWGASGSRPGGGVKFDSTSG</sequence>
<dbReference type="Proteomes" id="UP000015105">
    <property type="component" value="Chromosome 1D"/>
</dbReference>
<keyword evidence="3" id="KW-1185">Reference proteome</keyword>
<reference evidence="3" key="1">
    <citation type="journal article" date="2014" name="Science">
        <title>Ancient hybridizations among the ancestral genomes of bread wheat.</title>
        <authorList>
            <consortium name="International Wheat Genome Sequencing Consortium,"/>
            <person name="Marcussen T."/>
            <person name="Sandve S.R."/>
            <person name="Heier L."/>
            <person name="Spannagl M."/>
            <person name="Pfeifer M."/>
            <person name="Jakobsen K.S."/>
            <person name="Wulff B.B."/>
            <person name="Steuernagel B."/>
            <person name="Mayer K.F."/>
            <person name="Olsen O.A."/>
        </authorList>
    </citation>
    <scope>NUCLEOTIDE SEQUENCE [LARGE SCALE GENOMIC DNA]</scope>
    <source>
        <strain evidence="3">cv. AL8/78</strain>
    </source>
</reference>
<evidence type="ECO:0008006" key="4">
    <source>
        <dbReference type="Google" id="ProtNLM"/>
    </source>
</evidence>
<proteinExistence type="predicted"/>
<evidence type="ECO:0000313" key="3">
    <source>
        <dbReference type="Proteomes" id="UP000015105"/>
    </source>
</evidence>
<dbReference type="Gramene" id="AET1Gv20911800.6">
    <property type="protein sequence ID" value="AET1Gv20911800.6"/>
    <property type="gene ID" value="AET1Gv20911800"/>
</dbReference>
<evidence type="ECO:0000313" key="2">
    <source>
        <dbReference type="EnsemblPlants" id="AET1Gv20911800.6"/>
    </source>
</evidence>
<feature type="compositionally biased region" description="Gly residues" evidence="1">
    <location>
        <begin position="133"/>
        <end position="146"/>
    </location>
</feature>
<dbReference type="EnsemblPlants" id="AET1Gv20911800.6">
    <property type="protein sequence ID" value="AET1Gv20911800.6"/>
    <property type="gene ID" value="AET1Gv20911800"/>
</dbReference>
<reference evidence="3" key="2">
    <citation type="journal article" date="2017" name="Nat. Plants">
        <title>The Aegilops tauschii genome reveals multiple impacts of transposons.</title>
        <authorList>
            <person name="Zhao G."/>
            <person name="Zou C."/>
            <person name="Li K."/>
            <person name="Wang K."/>
            <person name="Li T."/>
            <person name="Gao L."/>
            <person name="Zhang X."/>
            <person name="Wang H."/>
            <person name="Yang Z."/>
            <person name="Liu X."/>
            <person name="Jiang W."/>
            <person name="Mao L."/>
            <person name="Kong X."/>
            <person name="Jiao Y."/>
            <person name="Jia J."/>
        </authorList>
    </citation>
    <scope>NUCLEOTIDE SEQUENCE [LARGE SCALE GENOMIC DNA]</scope>
    <source>
        <strain evidence="3">cv. AL8/78</strain>
    </source>
</reference>
<dbReference type="AlphaFoldDB" id="A0A452ZTP0"/>
<reference evidence="2" key="5">
    <citation type="journal article" date="2021" name="G3 (Bethesda)">
        <title>Aegilops tauschii genome assembly Aet v5.0 features greater sequence contiguity and improved annotation.</title>
        <authorList>
            <person name="Wang L."/>
            <person name="Zhu T."/>
            <person name="Rodriguez J.C."/>
            <person name="Deal K.R."/>
            <person name="Dubcovsky J."/>
            <person name="McGuire P.E."/>
            <person name="Lux T."/>
            <person name="Spannagl M."/>
            <person name="Mayer K.F.X."/>
            <person name="Baldrich P."/>
            <person name="Meyers B.C."/>
            <person name="Huo N."/>
            <person name="Gu Y.Q."/>
            <person name="Zhou H."/>
            <person name="Devos K.M."/>
            <person name="Bennetzen J.L."/>
            <person name="Unver T."/>
            <person name="Budak H."/>
            <person name="Gulick P.J."/>
            <person name="Galiba G."/>
            <person name="Kalapos B."/>
            <person name="Nelson D.R."/>
            <person name="Li P."/>
            <person name="You F.M."/>
            <person name="Luo M.C."/>
            <person name="Dvorak J."/>
        </authorList>
    </citation>
    <scope>NUCLEOTIDE SEQUENCE [LARGE SCALE GENOMIC DNA]</scope>
    <source>
        <strain evidence="2">cv. AL8/78</strain>
    </source>
</reference>
<feature type="region of interest" description="Disordered" evidence="1">
    <location>
        <begin position="115"/>
        <end position="153"/>
    </location>
</feature>
<reference evidence="2" key="3">
    <citation type="journal article" date="2017" name="Nature">
        <title>Genome sequence of the progenitor of the wheat D genome Aegilops tauschii.</title>
        <authorList>
            <person name="Luo M.C."/>
            <person name="Gu Y.Q."/>
            <person name="Puiu D."/>
            <person name="Wang H."/>
            <person name="Twardziok S.O."/>
            <person name="Deal K.R."/>
            <person name="Huo N."/>
            <person name="Zhu T."/>
            <person name="Wang L."/>
            <person name="Wang Y."/>
            <person name="McGuire P.E."/>
            <person name="Liu S."/>
            <person name="Long H."/>
            <person name="Ramasamy R.K."/>
            <person name="Rodriguez J.C."/>
            <person name="Van S.L."/>
            <person name="Yuan L."/>
            <person name="Wang Z."/>
            <person name="Xia Z."/>
            <person name="Xiao L."/>
            <person name="Anderson O.D."/>
            <person name="Ouyang S."/>
            <person name="Liang Y."/>
            <person name="Zimin A.V."/>
            <person name="Pertea G."/>
            <person name="Qi P."/>
            <person name="Bennetzen J.L."/>
            <person name="Dai X."/>
            <person name="Dawson M.W."/>
            <person name="Muller H.G."/>
            <person name="Kugler K."/>
            <person name="Rivarola-Duarte L."/>
            <person name="Spannagl M."/>
            <person name="Mayer K.F.X."/>
            <person name="Lu F.H."/>
            <person name="Bevan M.W."/>
            <person name="Leroy P."/>
            <person name="Li P."/>
            <person name="You F.M."/>
            <person name="Sun Q."/>
            <person name="Liu Z."/>
            <person name="Lyons E."/>
            <person name="Wicker T."/>
            <person name="Salzberg S.L."/>
            <person name="Devos K.M."/>
            <person name="Dvorak J."/>
        </authorList>
    </citation>
    <scope>NUCLEOTIDE SEQUENCE [LARGE SCALE GENOMIC DNA]</scope>
    <source>
        <strain evidence="2">cv. AL8/78</strain>
    </source>
</reference>
<reference evidence="2" key="4">
    <citation type="submission" date="2019-03" db="UniProtKB">
        <authorList>
            <consortium name="EnsemblPlants"/>
        </authorList>
    </citation>
    <scope>IDENTIFICATION</scope>
</reference>
<accession>A0A452ZTP0</accession>
<organism evidence="2 3">
    <name type="scientific">Aegilops tauschii subsp. strangulata</name>
    <name type="common">Goatgrass</name>
    <dbReference type="NCBI Taxonomy" id="200361"/>
    <lineage>
        <taxon>Eukaryota</taxon>
        <taxon>Viridiplantae</taxon>
        <taxon>Streptophyta</taxon>
        <taxon>Embryophyta</taxon>
        <taxon>Tracheophyta</taxon>
        <taxon>Spermatophyta</taxon>
        <taxon>Magnoliopsida</taxon>
        <taxon>Liliopsida</taxon>
        <taxon>Poales</taxon>
        <taxon>Poaceae</taxon>
        <taxon>BOP clade</taxon>
        <taxon>Pooideae</taxon>
        <taxon>Triticodae</taxon>
        <taxon>Triticeae</taxon>
        <taxon>Triticinae</taxon>
        <taxon>Aegilops</taxon>
    </lineage>
</organism>